<feature type="compositionally biased region" description="Basic and acidic residues" evidence="1">
    <location>
        <begin position="542"/>
        <end position="554"/>
    </location>
</feature>
<dbReference type="Proteomes" id="UP000198825">
    <property type="component" value="Chromosome I"/>
</dbReference>
<dbReference type="STRING" id="546874.SAMN04488544_0422"/>
<accession>A0A1H2LMI0</accession>
<gene>
    <name evidence="3" type="ORF">SAMN04488544_0422</name>
</gene>
<reference evidence="4" key="1">
    <citation type="submission" date="2016-10" db="EMBL/GenBank/DDBJ databases">
        <authorList>
            <person name="Varghese N."/>
            <person name="Submissions S."/>
        </authorList>
    </citation>
    <scope>NUCLEOTIDE SEQUENCE [LARGE SCALE GENOMIC DNA]</scope>
    <source>
        <strain evidence="4">DSM 21743</strain>
    </source>
</reference>
<evidence type="ECO:0000256" key="2">
    <source>
        <dbReference type="SAM" id="Phobius"/>
    </source>
</evidence>
<keyword evidence="2" id="KW-0812">Transmembrane</keyword>
<evidence type="ECO:0000256" key="1">
    <source>
        <dbReference type="SAM" id="MobiDB-lite"/>
    </source>
</evidence>
<evidence type="ECO:0000313" key="3">
    <source>
        <dbReference type="EMBL" id="SDU81596.1"/>
    </source>
</evidence>
<proteinExistence type="predicted"/>
<name>A0A1H2LMI0_9ACTN</name>
<feature type="region of interest" description="Disordered" evidence="1">
    <location>
        <begin position="533"/>
        <end position="554"/>
    </location>
</feature>
<feature type="transmembrane region" description="Helical" evidence="2">
    <location>
        <begin position="304"/>
        <end position="332"/>
    </location>
</feature>
<dbReference type="EMBL" id="LT629799">
    <property type="protein sequence ID" value="SDU81596.1"/>
    <property type="molecule type" value="Genomic_DNA"/>
</dbReference>
<feature type="transmembrane region" description="Helical" evidence="2">
    <location>
        <begin position="424"/>
        <end position="443"/>
    </location>
</feature>
<dbReference type="AlphaFoldDB" id="A0A1H2LMI0"/>
<keyword evidence="2" id="KW-0472">Membrane</keyword>
<dbReference type="RefSeq" id="WP_157719723.1">
    <property type="nucleotide sequence ID" value="NZ_LT629799.1"/>
</dbReference>
<sequence length="554" mass="58525">MTTGQDPAQLFGPPPSTFGQQELFAGGSVLQTRTGVAAAADAWSVAVGNLDLDDLAVDLLEASMQRPGPLPERAAGRHASLLMMAGRYADALAVLPADVTLPPPTGDDLERDHLVQATCRAALGDDGALVWLRQVAPMVSATDWATYMAHCLLRVGDARGDAGLTSASLAQLQRLGDRGRRVVPRLAADVIASRPRQAPTGKAGRVKWWGSNADQPAAVAVKDAAGRLRVGTDLLHGASESFVSDPSLVLETADRLRLGGDPQGAALLLHAVNRTNPHVRRIEEALAAYVPPGARGRRRARRGILLALTAVAFLVSGVTGYPVIAIVAGLVVGATEIFAREPGLDRFATNVLDNYGERAGLRAFWLLPRSVADEEPIGGRRRISPLVLGLVALVLGILIFPAARDAAAAHGPATSWRTSPGLTCFLVWILLLPVLTTWAVSLLPGRRMGYVVPRLPAADTDCQCRRWTGLSGTFAFAYAAAHLVPVATPPVLEPAFRRHGPLPPSVSSCPVTGAAWLVLTLGPENGKLLLRSPIGAFPDPPEQGHEDVRTGQYL</sequence>
<dbReference type="OrthoDB" id="4829955at2"/>
<evidence type="ECO:0000313" key="4">
    <source>
        <dbReference type="Proteomes" id="UP000198825"/>
    </source>
</evidence>
<organism evidence="3 4">
    <name type="scientific">Microlunatus sagamiharensis</name>
    <dbReference type="NCBI Taxonomy" id="546874"/>
    <lineage>
        <taxon>Bacteria</taxon>
        <taxon>Bacillati</taxon>
        <taxon>Actinomycetota</taxon>
        <taxon>Actinomycetes</taxon>
        <taxon>Propionibacteriales</taxon>
        <taxon>Propionibacteriaceae</taxon>
        <taxon>Microlunatus</taxon>
    </lineage>
</organism>
<keyword evidence="4" id="KW-1185">Reference proteome</keyword>
<keyword evidence="2" id="KW-1133">Transmembrane helix</keyword>
<feature type="transmembrane region" description="Helical" evidence="2">
    <location>
        <begin position="383"/>
        <end position="403"/>
    </location>
</feature>
<protein>
    <submittedName>
        <fullName evidence="3">Uncharacterized protein</fullName>
    </submittedName>
</protein>